<sequence length="204" mass="23400">MSLRRNLGKLVVLGGEVFRKSNDTSRRTILTSIKDIYASSTIFSSFNSLHFSGYTESRHYHADAETKGGCDHTFERKIRKGDTICLNDLLFTNNRDYLIKNNNQHVKAEHLEGKVIGIYFVPLSDIDSRHSAWYTALLKDVYDDLHAANNFEAILVACDIIDSKFRKETPVHRSLLSDSQKVFEERWVPGFFTATFWEESHACS</sequence>
<keyword evidence="2" id="KW-1185">Reference proteome</keyword>
<comment type="caution">
    <text evidence="1">The sequence shown here is derived from an EMBL/GenBank/DDBJ whole genome shotgun (WGS) entry which is preliminary data.</text>
</comment>
<dbReference type="AlphaFoldDB" id="A0AAD8ITD9"/>
<dbReference type="Proteomes" id="UP001237642">
    <property type="component" value="Unassembled WGS sequence"/>
</dbReference>
<proteinExistence type="predicted"/>
<dbReference type="EMBL" id="JAUIZM010000004">
    <property type="protein sequence ID" value="KAK1390848.1"/>
    <property type="molecule type" value="Genomic_DNA"/>
</dbReference>
<dbReference type="Gene3D" id="3.40.30.10">
    <property type="entry name" value="Glutaredoxin"/>
    <property type="match status" value="1"/>
</dbReference>
<reference evidence="1" key="2">
    <citation type="submission" date="2023-05" db="EMBL/GenBank/DDBJ databases">
        <authorList>
            <person name="Schelkunov M.I."/>
        </authorList>
    </citation>
    <scope>NUCLEOTIDE SEQUENCE</scope>
    <source>
        <strain evidence="1">Hsosn_3</strain>
        <tissue evidence="1">Leaf</tissue>
    </source>
</reference>
<protein>
    <submittedName>
        <fullName evidence="1">Uncharacterized protein</fullName>
    </submittedName>
</protein>
<name>A0AAD8ITD9_9APIA</name>
<evidence type="ECO:0000313" key="1">
    <source>
        <dbReference type="EMBL" id="KAK1390848.1"/>
    </source>
</evidence>
<reference evidence="1" key="1">
    <citation type="submission" date="2023-02" db="EMBL/GenBank/DDBJ databases">
        <title>Genome of toxic invasive species Heracleum sosnowskyi carries increased number of genes despite the absence of recent whole-genome duplications.</title>
        <authorList>
            <person name="Schelkunov M."/>
            <person name="Shtratnikova V."/>
            <person name="Makarenko M."/>
            <person name="Klepikova A."/>
            <person name="Omelchenko D."/>
            <person name="Novikova G."/>
            <person name="Obukhova E."/>
            <person name="Bogdanov V."/>
            <person name="Penin A."/>
            <person name="Logacheva M."/>
        </authorList>
    </citation>
    <scope>NUCLEOTIDE SEQUENCE</scope>
    <source>
        <strain evidence="1">Hsosn_3</strain>
        <tissue evidence="1">Leaf</tissue>
    </source>
</reference>
<accession>A0AAD8ITD9</accession>
<gene>
    <name evidence="1" type="ORF">POM88_019026</name>
</gene>
<evidence type="ECO:0000313" key="2">
    <source>
        <dbReference type="Proteomes" id="UP001237642"/>
    </source>
</evidence>
<organism evidence="1 2">
    <name type="scientific">Heracleum sosnowskyi</name>
    <dbReference type="NCBI Taxonomy" id="360622"/>
    <lineage>
        <taxon>Eukaryota</taxon>
        <taxon>Viridiplantae</taxon>
        <taxon>Streptophyta</taxon>
        <taxon>Embryophyta</taxon>
        <taxon>Tracheophyta</taxon>
        <taxon>Spermatophyta</taxon>
        <taxon>Magnoliopsida</taxon>
        <taxon>eudicotyledons</taxon>
        <taxon>Gunneridae</taxon>
        <taxon>Pentapetalae</taxon>
        <taxon>asterids</taxon>
        <taxon>campanulids</taxon>
        <taxon>Apiales</taxon>
        <taxon>Apiaceae</taxon>
        <taxon>Apioideae</taxon>
        <taxon>apioid superclade</taxon>
        <taxon>Tordylieae</taxon>
        <taxon>Tordyliinae</taxon>
        <taxon>Heracleum</taxon>
    </lineage>
</organism>